<sequence length="183" mass="21120">MYRKIKTEARRTPGSELVDQNVAPALRFSLRSTYSMTRRGATDIDQHRPDQLWTEAICEVTCLEKEGYVDTSSLTRVFKTDIIPLAKAHVTHSPTRFLKKNVNSGCKCKIKTNNPDLVKYFNRMGAPLMQFKIYHKLRGSHHAREWLKKHNITVQFPHRPESETLSGSQKENYDSLFLEGPSQ</sequence>
<dbReference type="Proteomes" id="UP001152759">
    <property type="component" value="Chromosome 9"/>
</dbReference>
<proteinExistence type="predicted"/>
<evidence type="ECO:0000313" key="1">
    <source>
        <dbReference type="EMBL" id="CAH0395722.1"/>
    </source>
</evidence>
<name>A0A9P0F7J3_BEMTA</name>
<protein>
    <submittedName>
        <fullName evidence="1">Uncharacterized protein</fullName>
    </submittedName>
</protein>
<evidence type="ECO:0000313" key="2">
    <source>
        <dbReference type="Proteomes" id="UP001152759"/>
    </source>
</evidence>
<dbReference type="EMBL" id="OU963870">
    <property type="protein sequence ID" value="CAH0395722.1"/>
    <property type="molecule type" value="Genomic_DNA"/>
</dbReference>
<reference evidence="1" key="1">
    <citation type="submission" date="2021-12" db="EMBL/GenBank/DDBJ databases">
        <authorList>
            <person name="King R."/>
        </authorList>
    </citation>
    <scope>NUCLEOTIDE SEQUENCE</scope>
</reference>
<keyword evidence="2" id="KW-1185">Reference proteome</keyword>
<dbReference type="AlphaFoldDB" id="A0A9P0F7J3"/>
<organism evidence="1 2">
    <name type="scientific">Bemisia tabaci</name>
    <name type="common">Sweetpotato whitefly</name>
    <name type="synonym">Aleurodes tabaci</name>
    <dbReference type="NCBI Taxonomy" id="7038"/>
    <lineage>
        <taxon>Eukaryota</taxon>
        <taxon>Metazoa</taxon>
        <taxon>Ecdysozoa</taxon>
        <taxon>Arthropoda</taxon>
        <taxon>Hexapoda</taxon>
        <taxon>Insecta</taxon>
        <taxon>Pterygota</taxon>
        <taxon>Neoptera</taxon>
        <taxon>Paraneoptera</taxon>
        <taxon>Hemiptera</taxon>
        <taxon>Sternorrhyncha</taxon>
        <taxon>Aleyrodoidea</taxon>
        <taxon>Aleyrodidae</taxon>
        <taxon>Aleyrodinae</taxon>
        <taxon>Bemisia</taxon>
    </lineage>
</organism>
<gene>
    <name evidence="1" type="ORF">BEMITA_LOCUS13870</name>
</gene>
<accession>A0A9P0F7J3</accession>